<dbReference type="EMBL" id="JAMZEC010000001">
    <property type="protein sequence ID" value="MCP2351284.1"/>
    <property type="molecule type" value="Genomic_DNA"/>
</dbReference>
<gene>
    <name evidence="3" type="ORF">HD595_007406</name>
</gene>
<evidence type="ECO:0000313" key="3">
    <source>
        <dbReference type="EMBL" id="MCP2351284.1"/>
    </source>
</evidence>
<dbReference type="SUPFAM" id="SSF55961">
    <property type="entry name" value="Bet v1-like"/>
    <property type="match status" value="1"/>
</dbReference>
<dbReference type="Proteomes" id="UP001320766">
    <property type="component" value="Unassembled WGS sequence"/>
</dbReference>
<dbReference type="Pfam" id="PF08327">
    <property type="entry name" value="AHSA1"/>
    <property type="match status" value="1"/>
</dbReference>
<evidence type="ECO:0000259" key="2">
    <source>
        <dbReference type="Pfam" id="PF08327"/>
    </source>
</evidence>
<evidence type="ECO:0000256" key="1">
    <source>
        <dbReference type="ARBA" id="ARBA00006817"/>
    </source>
</evidence>
<dbReference type="InterPro" id="IPR023393">
    <property type="entry name" value="START-like_dom_sf"/>
</dbReference>
<evidence type="ECO:0000313" key="4">
    <source>
        <dbReference type="Proteomes" id="UP001320766"/>
    </source>
</evidence>
<accession>A0ABT1KBA0</accession>
<keyword evidence="4" id="KW-1185">Reference proteome</keyword>
<name>A0ABT1KBA0_9ACTN</name>
<dbReference type="CDD" id="cd07814">
    <property type="entry name" value="SRPBCC_CalC_Aha1-like"/>
    <property type="match status" value="1"/>
</dbReference>
<dbReference type="Gene3D" id="3.30.530.20">
    <property type="match status" value="1"/>
</dbReference>
<proteinExistence type="inferred from homology"/>
<protein>
    <submittedName>
        <fullName evidence="3">Uncharacterized protein YndB with AHSA1/START domain</fullName>
    </submittedName>
</protein>
<dbReference type="InterPro" id="IPR013538">
    <property type="entry name" value="ASHA1/2-like_C"/>
</dbReference>
<sequence length="171" mass="18343">MTESATTPGATTEFTIVRLLDAPRDLVFRAWTEPGHLTHWFGPRALTTPLSMISTDVRPGGAWGLSVVDGEGNAYPLSGSYREIVPPERLVFTTGDPANGEGALASVVTLTLADLDGKTEMRFHQAGVNTDEAHAEASKAGWVEFFDRLAEHLAAHADSRGVARRLGDSPM</sequence>
<comment type="caution">
    <text evidence="3">The sequence shown here is derived from an EMBL/GenBank/DDBJ whole genome shotgun (WGS) entry which is preliminary data.</text>
</comment>
<comment type="similarity">
    <text evidence="1">Belongs to the AHA1 family.</text>
</comment>
<organism evidence="3 4">
    <name type="scientific">Nonomuraea roseoviolacea subsp. carminata</name>
    <dbReference type="NCBI Taxonomy" id="160689"/>
    <lineage>
        <taxon>Bacteria</taxon>
        <taxon>Bacillati</taxon>
        <taxon>Actinomycetota</taxon>
        <taxon>Actinomycetes</taxon>
        <taxon>Streptosporangiales</taxon>
        <taxon>Streptosporangiaceae</taxon>
        <taxon>Nonomuraea</taxon>
    </lineage>
</organism>
<feature type="domain" description="Activator of Hsp90 ATPase homologue 1/2-like C-terminal" evidence="2">
    <location>
        <begin position="21"/>
        <end position="153"/>
    </location>
</feature>
<reference evidence="3 4" key="1">
    <citation type="submission" date="2022-06" db="EMBL/GenBank/DDBJ databases">
        <title>Sequencing the genomes of 1000 actinobacteria strains.</title>
        <authorList>
            <person name="Klenk H.-P."/>
        </authorList>
    </citation>
    <scope>NUCLEOTIDE SEQUENCE [LARGE SCALE GENOMIC DNA]</scope>
    <source>
        <strain evidence="3 4">DSM 44170</strain>
    </source>
</reference>
<dbReference type="RefSeq" id="WP_253777464.1">
    <property type="nucleotide sequence ID" value="NZ_BAAAVE010000002.1"/>
</dbReference>